<dbReference type="SUPFAM" id="SSF48613">
    <property type="entry name" value="Heme oxygenase-like"/>
    <property type="match status" value="1"/>
</dbReference>
<dbReference type="InterPro" id="IPR016084">
    <property type="entry name" value="Haem_Oase-like_multi-hlx"/>
</dbReference>
<dbReference type="Proteomes" id="UP000217257">
    <property type="component" value="Chromosome"/>
</dbReference>
<organism evidence="1 2">
    <name type="scientific">Cystobacter fuscus</name>
    <dbReference type="NCBI Taxonomy" id="43"/>
    <lineage>
        <taxon>Bacteria</taxon>
        <taxon>Pseudomonadati</taxon>
        <taxon>Myxococcota</taxon>
        <taxon>Myxococcia</taxon>
        <taxon>Myxococcales</taxon>
        <taxon>Cystobacterineae</taxon>
        <taxon>Archangiaceae</taxon>
        <taxon>Cystobacter</taxon>
    </lineage>
</organism>
<dbReference type="AlphaFoldDB" id="A0A250JAJ3"/>
<dbReference type="Pfam" id="PF14518">
    <property type="entry name" value="Haem_oxygenas_2"/>
    <property type="match status" value="1"/>
</dbReference>
<evidence type="ECO:0000313" key="2">
    <source>
        <dbReference type="Proteomes" id="UP000217257"/>
    </source>
</evidence>
<reference evidence="1 2" key="1">
    <citation type="submission" date="2017-06" db="EMBL/GenBank/DDBJ databases">
        <title>Sequencing and comparative analysis of myxobacterial genomes.</title>
        <authorList>
            <person name="Rupp O."/>
            <person name="Goesmann A."/>
            <person name="Sogaard-Andersen L."/>
        </authorList>
    </citation>
    <scope>NUCLEOTIDE SEQUENCE [LARGE SCALE GENOMIC DNA]</scope>
    <source>
        <strain evidence="1 2">DSM 52655</strain>
    </source>
</reference>
<dbReference type="EMBL" id="CP022098">
    <property type="protein sequence ID" value="ATB40441.1"/>
    <property type="molecule type" value="Genomic_DNA"/>
</dbReference>
<accession>A0A250JAJ3</accession>
<sequence length="237" mass="26792">MHTQNGTQSRMDWMETLEHEARTLVEDLEAHPTARRLFDGSIDAASYTRYLVQAYHYVQWTTPLLMESGERMKRAGSHTALGELFLHKAAEERGHERWLLSDLRNLGWSTERVKAVGRCPAVNAYIAWNQYTALAGIPLAFLGTAYVLEYLAVHRAPQAVERLLAARNIPNIHKAVTFLRGHGEADGEHVAELTRLLRSMKDPREQSAMLLSARTTRSLYLGLFSSEARKAPKHTTS</sequence>
<name>A0A250JAJ3_9BACT</name>
<evidence type="ECO:0008006" key="3">
    <source>
        <dbReference type="Google" id="ProtNLM"/>
    </source>
</evidence>
<dbReference type="Gene3D" id="1.20.910.10">
    <property type="entry name" value="Heme oxygenase-like"/>
    <property type="match status" value="1"/>
</dbReference>
<dbReference type="RefSeq" id="WP_095988309.1">
    <property type="nucleotide sequence ID" value="NZ_CP022098.1"/>
</dbReference>
<protein>
    <recommendedName>
        <fullName evidence="3">Heme oxygenase</fullName>
    </recommendedName>
</protein>
<evidence type="ECO:0000313" key="1">
    <source>
        <dbReference type="EMBL" id="ATB40441.1"/>
    </source>
</evidence>
<dbReference type="KEGG" id="cfus:CYFUS_005890"/>
<proteinExistence type="predicted"/>
<gene>
    <name evidence="1" type="ORF">CYFUS_005890</name>
</gene>